<dbReference type="EMBL" id="JARJCW010000007">
    <property type="protein sequence ID" value="KAJ7222385.1"/>
    <property type="molecule type" value="Genomic_DNA"/>
</dbReference>
<evidence type="ECO:0000256" key="3">
    <source>
        <dbReference type="ARBA" id="ARBA00022840"/>
    </source>
</evidence>
<proteinExistence type="inferred from homology"/>
<dbReference type="GO" id="GO:0005634">
    <property type="term" value="C:nucleus"/>
    <property type="evidence" value="ECO:0007669"/>
    <property type="project" value="TreeGrafter"/>
</dbReference>
<sequence length="76" mass="7953">MHCLADSQMTMILSTFASEMAPSGMILGNHILGRVAAGTDRVSRLVTSQSLVIIDELGRGTSPREGVGISHAIAES</sequence>
<dbReference type="Gene3D" id="3.40.50.300">
    <property type="entry name" value="P-loop containing nucleotide triphosphate hydrolases"/>
    <property type="match status" value="1"/>
</dbReference>
<keyword evidence="3" id="KW-0067">ATP-binding</keyword>
<evidence type="ECO:0000259" key="5">
    <source>
        <dbReference type="PROSITE" id="PS00486"/>
    </source>
</evidence>
<evidence type="ECO:0000256" key="1">
    <source>
        <dbReference type="ARBA" id="ARBA00006271"/>
    </source>
</evidence>
<evidence type="ECO:0000256" key="2">
    <source>
        <dbReference type="ARBA" id="ARBA00022741"/>
    </source>
</evidence>
<evidence type="ECO:0000313" key="7">
    <source>
        <dbReference type="Proteomes" id="UP001219525"/>
    </source>
</evidence>
<accession>A0AAD7E055</accession>
<dbReference type="PANTHER" id="PTHR11361">
    <property type="entry name" value="DNA MISMATCH REPAIR PROTEIN MUTS FAMILY MEMBER"/>
    <property type="match status" value="1"/>
</dbReference>
<keyword evidence="2" id="KW-0547">Nucleotide-binding</keyword>
<keyword evidence="4" id="KW-0238">DNA-binding</keyword>
<dbReference type="GO" id="GO:0007131">
    <property type="term" value="P:reciprocal meiotic recombination"/>
    <property type="evidence" value="ECO:0007669"/>
    <property type="project" value="TreeGrafter"/>
</dbReference>
<dbReference type="PROSITE" id="PS00486">
    <property type="entry name" value="DNA_MISMATCH_REPAIR_2"/>
    <property type="match status" value="1"/>
</dbReference>
<gene>
    <name evidence="6" type="ORF">GGX14DRAFT_176742</name>
</gene>
<protein>
    <recommendedName>
        <fullName evidence="5">DNA mismatch repair proteins mutS family domain-containing protein</fullName>
    </recommendedName>
</protein>
<comment type="similarity">
    <text evidence="1">Belongs to the DNA mismatch repair MutS family.</text>
</comment>
<evidence type="ECO:0000256" key="4">
    <source>
        <dbReference type="ARBA" id="ARBA00023125"/>
    </source>
</evidence>
<dbReference type="GO" id="GO:0005524">
    <property type="term" value="F:ATP binding"/>
    <property type="evidence" value="ECO:0007669"/>
    <property type="project" value="UniProtKB-KW"/>
</dbReference>
<dbReference type="InterPro" id="IPR045076">
    <property type="entry name" value="MutS"/>
</dbReference>
<dbReference type="Pfam" id="PF00488">
    <property type="entry name" value="MutS_V"/>
    <property type="match status" value="1"/>
</dbReference>
<dbReference type="Proteomes" id="UP001219525">
    <property type="component" value="Unassembled WGS sequence"/>
</dbReference>
<name>A0AAD7E055_9AGAR</name>
<dbReference type="AlphaFoldDB" id="A0AAD7E055"/>
<organism evidence="6 7">
    <name type="scientific">Mycena pura</name>
    <dbReference type="NCBI Taxonomy" id="153505"/>
    <lineage>
        <taxon>Eukaryota</taxon>
        <taxon>Fungi</taxon>
        <taxon>Dikarya</taxon>
        <taxon>Basidiomycota</taxon>
        <taxon>Agaricomycotina</taxon>
        <taxon>Agaricomycetes</taxon>
        <taxon>Agaricomycetidae</taxon>
        <taxon>Agaricales</taxon>
        <taxon>Marasmiineae</taxon>
        <taxon>Mycenaceae</taxon>
        <taxon>Mycena</taxon>
    </lineage>
</organism>
<dbReference type="GO" id="GO:0140664">
    <property type="term" value="F:ATP-dependent DNA damage sensor activity"/>
    <property type="evidence" value="ECO:0007669"/>
    <property type="project" value="InterPro"/>
</dbReference>
<dbReference type="InterPro" id="IPR027417">
    <property type="entry name" value="P-loop_NTPase"/>
</dbReference>
<dbReference type="InterPro" id="IPR000432">
    <property type="entry name" value="DNA_mismatch_repair_MutS_C"/>
</dbReference>
<feature type="domain" description="DNA mismatch repair proteins mutS family" evidence="5">
    <location>
        <begin position="50"/>
        <end position="66"/>
    </location>
</feature>
<reference evidence="6" key="1">
    <citation type="submission" date="2023-03" db="EMBL/GenBank/DDBJ databases">
        <title>Massive genome expansion in bonnet fungi (Mycena s.s.) driven by repeated elements and novel gene families across ecological guilds.</title>
        <authorList>
            <consortium name="Lawrence Berkeley National Laboratory"/>
            <person name="Harder C.B."/>
            <person name="Miyauchi S."/>
            <person name="Viragh M."/>
            <person name="Kuo A."/>
            <person name="Thoen E."/>
            <person name="Andreopoulos B."/>
            <person name="Lu D."/>
            <person name="Skrede I."/>
            <person name="Drula E."/>
            <person name="Henrissat B."/>
            <person name="Morin E."/>
            <person name="Kohler A."/>
            <person name="Barry K."/>
            <person name="LaButti K."/>
            <person name="Morin E."/>
            <person name="Salamov A."/>
            <person name="Lipzen A."/>
            <person name="Mereny Z."/>
            <person name="Hegedus B."/>
            <person name="Baldrian P."/>
            <person name="Stursova M."/>
            <person name="Weitz H."/>
            <person name="Taylor A."/>
            <person name="Grigoriev I.V."/>
            <person name="Nagy L.G."/>
            <person name="Martin F."/>
            <person name="Kauserud H."/>
        </authorList>
    </citation>
    <scope>NUCLEOTIDE SEQUENCE</scope>
    <source>
        <strain evidence="6">9144</strain>
    </source>
</reference>
<dbReference type="GO" id="GO:0030983">
    <property type="term" value="F:mismatched DNA binding"/>
    <property type="evidence" value="ECO:0007669"/>
    <property type="project" value="InterPro"/>
</dbReference>
<keyword evidence="7" id="KW-1185">Reference proteome</keyword>
<dbReference type="GO" id="GO:0006298">
    <property type="term" value="P:mismatch repair"/>
    <property type="evidence" value="ECO:0007669"/>
    <property type="project" value="InterPro"/>
</dbReference>
<dbReference type="PANTHER" id="PTHR11361:SF21">
    <property type="entry name" value="MUTS PROTEIN HOMOLOG 4"/>
    <property type="match status" value="1"/>
</dbReference>
<comment type="caution">
    <text evidence="6">The sequence shown here is derived from an EMBL/GenBank/DDBJ whole genome shotgun (WGS) entry which is preliminary data.</text>
</comment>
<evidence type="ECO:0000313" key="6">
    <source>
        <dbReference type="EMBL" id="KAJ7222385.1"/>
    </source>
</evidence>